<keyword evidence="2" id="KW-0547">Nucleotide-binding</keyword>
<evidence type="ECO:0000313" key="6">
    <source>
        <dbReference type="Proteomes" id="UP000247892"/>
    </source>
</evidence>
<dbReference type="PANTHER" id="PTHR46268">
    <property type="entry name" value="STRESS RESPONSE PROTEIN NHAX"/>
    <property type="match status" value="1"/>
</dbReference>
<protein>
    <submittedName>
        <fullName evidence="5">Universal stress protein</fullName>
    </submittedName>
</protein>
<organism evidence="5 6">
    <name type="scientific">Prauserella flavalba</name>
    <dbReference type="NCBI Taxonomy" id="1477506"/>
    <lineage>
        <taxon>Bacteria</taxon>
        <taxon>Bacillati</taxon>
        <taxon>Actinomycetota</taxon>
        <taxon>Actinomycetes</taxon>
        <taxon>Pseudonocardiales</taxon>
        <taxon>Pseudonocardiaceae</taxon>
        <taxon>Prauserella</taxon>
    </lineage>
</organism>
<dbReference type="AlphaFoldDB" id="A0A318LU17"/>
<evidence type="ECO:0000256" key="1">
    <source>
        <dbReference type="ARBA" id="ARBA00008791"/>
    </source>
</evidence>
<dbReference type="InterPro" id="IPR006015">
    <property type="entry name" value="Universal_stress_UspA"/>
</dbReference>
<comment type="similarity">
    <text evidence="1">Belongs to the universal stress protein A family.</text>
</comment>
<dbReference type="InterPro" id="IPR006016">
    <property type="entry name" value="UspA"/>
</dbReference>
<keyword evidence="6" id="KW-1185">Reference proteome</keyword>
<dbReference type="PANTHER" id="PTHR46268:SF27">
    <property type="entry name" value="UNIVERSAL STRESS PROTEIN RV2623"/>
    <property type="match status" value="1"/>
</dbReference>
<proteinExistence type="inferred from homology"/>
<accession>A0A318LU17</accession>
<feature type="domain" description="UspA" evidence="4">
    <location>
        <begin position="153"/>
        <end position="290"/>
    </location>
</feature>
<keyword evidence="3" id="KW-0067">ATP-binding</keyword>
<sequence length="298" mass="31214">MSTIVAGVDGSTSALHAVAWAAAEAAPRREKLRLVAAYLVPEHGYPSFLTTVRELREGLRAQGEDRLREAREAAEKAAPGVDVETVLVEADPTVTMLAESRTARVVVLGSRGLGGFSGLLVGSTAVALAAHGSCPVVVVRGRGAEGVPPTEGPVVVGVDGSPASVVAIEFAFAEAAARDVPLVAVRTWNDAMLEATVRMYPLSVNPDDIDAEERALLEAQVDAVREDYPDVPVEPVLARGRPARTLLEQAERAQLIVVGSRGRGGFRGLLLGSTSRALVTHATCPVAVVRPPETGENR</sequence>
<name>A0A318LU17_9PSEU</name>
<evidence type="ECO:0000256" key="3">
    <source>
        <dbReference type="ARBA" id="ARBA00022840"/>
    </source>
</evidence>
<feature type="domain" description="UspA" evidence="4">
    <location>
        <begin position="2"/>
        <end position="140"/>
    </location>
</feature>
<dbReference type="RefSeq" id="WP_110335845.1">
    <property type="nucleotide sequence ID" value="NZ_MASU01000005.1"/>
</dbReference>
<dbReference type="GO" id="GO:0005524">
    <property type="term" value="F:ATP binding"/>
    <property type="evidence" value="ECO:0007669"/>
    <property type="project" value="UniProtKB-KW"/>
</dbReference>
<comment type="caution">
    <text evidence="5">The sequence shown here is derived from an EMBL/GenBank/DDBJ whole genome shotgun (WGS) entry which is preliminary data.</text>
</comment>
<dbReference type="Gene3D" id="3.40.50.620">
    <property type="entry name" value="HUPs"/>
    <property type="match status" value="2"/>
</dbReference>
<dbReference type="OrthoDB" id="3404132at2"/>
<dbReference type="Pfam" id="PF00582">
    <property type="entry name" value="Usp"/>
    <property type="match status" value="2"/>
</dbReference>
<evidence type="ECO:0000259" key="4">
    <source>
        <dbReference type="Pfam" id="PF00582"/>
    </source>
</evidence>
<evidence type="ECO:0000313" key="5">
    <source>
        <dbReference type="EMBL" id="PXY35838.1"/>
    </source>
</evidence>
<dbReference type="PRINTS" id="PR01438">
    <property type="entry name" value="UNVRSLSTRESS"/>
</dbReference>
<dbReference type="EMBL" id="MASU01000005">
    <property type="protein sequence ID" value="PXY35838.1"/>
    <property type="molecule type" value="Genomic_DNA"/>
</dbReference>
<dbReference type="Proteomes" id="UP000247892">
    <property type="component" value="Unassembled WGS sequence"/>
</dbReference>
<gene>
    <name evidence="5" type="ORF">BA062_10205</name>
</gene>
<reference evidence="5 6" key="1">
    <citation type="submission" date="2016-07" db="EMBL/GenBank/DDBJ databases">
        <title>Draft genome sequence of Prauserella sp. YIM 121212, isolated from alkaline soil.</title>
        <authorList>
            <person name="Ruckert C."/>
            <person name="Albersmeier A."/>
            <person name="Jiang C.-L."/>
            <person name="Jiang Y."/>
            <person name="Kalinowski J."/>
            <person name="Schneider O."/>
            <person name="Winkler A."/>
            <person name="Zotchev S.B."/>
        </authorList>
    </citation>
    <scope>NUCLEOTIDE SEQUENCE [LARGE SCALE GENOMIC DNA]</scope>
    <source>
        <strain evidence="5 6">YIM 121212</strain>
    </source>
</reference>
<dbReference type="SUPFAM" id="SSF52402">
    <property type="entry name" value="Adenine nucleotide alpha hydrolases-like"/>
    <property type="match status" value="2"/>
</dbReference>
<dbReference type="InterPro" id="IPR014729">
    <property type="entry name" value="Rossmann-like_a/b/a_fold"/>
</dbReference>
<evidence type="ECO:0000256" key="2">
    <source>
        <dbReference type="ARBA" id="ARBA00022741"/>
    </source>
</evidence>